<dbReference type="InterPro" id="IPR038274">
    <property type="entry name" value="Atg6/Beclin_C_sf"/>
</dbReference>
<name>A0AA40LKI6_CNENI</name>
<dbReference type="GO" id="GO:0000045">
    <property type="term" value="P:autophagosome assembly"/>
    <property type="evidence" value="ECO:0007669"/>
    <property type="project" value="TreeGrafter"/>
</dbReference>
<dbReference type="InterPro" id="IPR007243">
    <property type="entry name" value="Atg6/Beclin"/>
</dbReference>
<reference evidence="5" key="1">
    <citation type="submission" date="2023-06" db="EMBL/GenBank/DDBJ databases">
        <title>Reference genome for the Northern bat (Eptesicus nilssonii), a most northern bat species.</title>
        <authorList>
            <person name="Laine V.N."/>
            <person name="Pulliainen A.T."/>
            <person name="Lilley T.M."/>
        </authorList>
    </citation>
    <scope>NUCLEOTIDE SEQUENCE</scope>
    <source>
        <strain evidence="5">BLF_Eptnil</strain>
        <tissue evidence="5">Kidney</tissue>
    </source>
</reference>
<comment type="similarity">
    <text evidence="1">Belongs to the beclin family.</text>
</comment>
<protein>
    <recommendedName>
        <fullName evidence="4">Atg6 BARA domain-containing protein</fullName>
    </recommendedName>
</protein>
<feature type="compositionally biased region" description="Polar residues" evidence="3">
    <location>
        <begin position="179"/>
        <end position="192"/>
    </location>
</feature>
<gene>
    <name evidence="5" type="ORF">QTO34_004585</name>
</gene>
<dbReference type="GO" id="GO:0006995">
    <property type="term" value="P:cellular response to nitrogen starvation"/>
    <property type="evidence" value="ECO:0007669"/>
    <property type="project" value="TreeGrafter"/>
</dbReference>
<dbReference type="Gene3D" id="1.10.418.40">
    <property type="entry name" value="Autophagy protein 6/Beclin 1"/>
    <property type="match status" value="1"/>
</dbReference>
<dbReference type="GO" id="GO:0000407">
    <property type="term" value="C:phagophore assembly site"/>
    <property type="evidence" value="ECO:0007669"/>
    <property type="project" value="TreeGrafter"/>
</dbReference>
<feature type="region of interest" description="Disordered" evidence="3">
    <location>
        <begin position="165"/>
        <end position="199"/>
    </location>
</feature>
<dbReference type="GO" id="GO:0034272">
    <property type="term" value="C:phosphatidylinositol 3-kinase complex, class III, type II"/>
    <property type="evidence" value="ECO:0007669"/>
    <property type="project" value="TreeGrafter"/>
</dbReference>
<dbReference type="GO" id="GO:0000423">
    <property type="term" value="P:mitophagy"/>
    <property type="evidence" value="ECO:0007669"/>
    <property type="project" value="TreeGrafter"/>
</dbReference>
<dbReference type="PANTHER" id="PTHR12768">
    <property type="entry name" value="BECLIN 1"/>
    <property type="match status" value="1"/>
</dbReference>
<dbReference type="InterPro" id="IPR040455">
    <property type="entry name" value="Atg6_BARA"/>
</dbReference>
<dbReference type="Pfam" id="PF04111">
    <property type="entry name" value="APG6"/>
    <property type="match status" value="1"/>
</dbReference>
<dbReference type="GO" id="GO:0030674">
    <property type="term" value="F:protein-macromolecule adaptor activity"/>
    <property type="evidence" value="ECO:0007669"/>
    <property type="project" value="TreeGrafter"/>
</dbReference>
<evidence type="ECO:0000259" key="4">
    <source>
        <dbReference type="Pfam" id="PF04111"/>
    </source>
</evidence>
<accession>A0AA40LKI6</accession>
<organism evidence="5 6">
    <name type="scientific">Cnephaeus nilssonii</name>
    <name type="common">Northern bat</name>
    <name type="synonym">Eptesicus nilssonii</name>
    <dbReference type="NCBI Taxonomy" id="3371016"/>
    <lineage>
        <taxon>Eukaryota</taxon>
        <taxon>Metazoa</taxon>
        <taxon>Chordata</taxon>
        <taxon>Craniata</taxon>
        <taxon>Vertebrata</taxon>
        <taxon>Euteleostomi</taxon>
        <taxon>Mammalia</taxon>
        <taxon>Eutheria</taxon>
        <taxon>Laurasiatheria</taxon>
        <taxon>Chiroptera</taxon>
        <taxon>Yangochiroptera</taxon>
        <taxon>Vespertilionidae</taxon>
        <taxon>Cnephaeus</taxon>
    </lineage>
</organism>
<proteinExistence type="inferred from homology"/>
<comment type="caution">
    <text evidence="5">The sequence shown here is derived from an EMBL/GenBank/DDBJ whole genome shotgun (WGS) entry which is preliminary data.</text>
</comment>
<evidence type="ECO:0000313" key="5">
    <source>
        <dbReference type="EMBL" id="KAK1335009.1"/>
    </source>
</evidence>
<dbReference type="EMBL" id="JAULJE010000014">
    <property type="protein sequence ID" value="KAK1335009.1"/>
    <property type="molecule type" value="Genomic_DNA"/>
</dbReference>
<feature type="domain" description="Atg6 BARA" evidence="4">
    <location>
        <begin position="1"/>
        <end position="63"/>
    </location>
</feature>
<sequence length="273" mass="29771">MVAFLDCIQQFKEEVEKSEPALWMPYTIHTGEGLMEDPGVSEFYSIRTHMNKEEQQTKALKLMNFKGSAAQPEAGLTADKRSGSGGSLSRLCCRWTSPKESLTAPPPRSLPPLPDTCRLHSAAAELAELTPEAGKRVRGHHGTEAYSAVSQCYCPWAWPQPGPLERQCSGATEDAGPGSSRSEGRSTATRLTGISGPMHEDSCKNGPSFPWLLAPPSLWPELPFPSGPEPPFCLPTLPRGPERDKALEMGDKYPPDWTPDSTHLICAFANILK</sequence>
<dbReference type="GO" id="GO:0034271">
    <property type="term" value="C:phosphatidylinositol 3-kinase complex, class III, type I"/>
    <property type="evidence" value="ECO:0007669"/>
    <property type="project" value="TreeGrafter"/>
</dbReference>
<evidence type="ECO:0000256" key="3">
    <source>
        <dbReference type="SAM" id="MobiDB-lite"/>
    </source>
</evidence>
<dbReference type="AlphaFoldDB" id="A0AA40LKI6"/>
<evidence type="ECO:0000256" key="1">
    <source>
        <dbReference type="ARBA" id="ARBA00005965"/>
    </source>
</evidence>
<dbReference type="Proteomes" id="UP001177744">
    <property type="component" value="Unassembled WGS sequence"/>
</dbReference>
<evidence type="ECO:0000313" key="6">
    <source>
        <dbReference type="Proteomes" id="UP001177744"/>
    </source>
</evidence>
<dbReference type="PANTHER" id="PTHR12768:SF5">
    <property type="entry name" value="BECLIN-2"/>
    <property type="match status" value="1"/>
</dbReference>
<evidence type="ECO:0000256" key="2">
    <source>
        <dbReference type="ARBA" id="ARBA00023006"/>
    </source>
</evidence>
<keyword evidence="6" id="KW-1185">Reference proteome</keyword>
<dbReference type="GO" id="GO:0043548">
    <property type="term" value="F:phosphatidylinositol 3-kinase binding"/>
    <property type="evidence" value="ECO:0007669"/>
    <property type="project" value="TreeGrafter"/>
</dbReference>
<dbReference type="GO" id="GO:0045324">
    <property type="term" value="P:late endosome to vacuole transport"/>
    <property type="evidence" value="ECO:0007669"/>
    <property type="project" value="TreeGrafter"/>
</dbReference>
<keyword evidence="2" id="KW-0072">Autophagy</keyword>